<name>A0A7V9Z7F9_9BACL</name>
<reference evidence="2 3" key="1">
    <citation type="submission" date="2020-07" db="EMBL/GenBank/DDBJ databases">
        <title>Genomic Encyclopedia of Type Strains, Phase IV (KMG-IV): sequencing the most valuable type-strain genomes for metagenomic binning, comparative biology and taxonomic classification.</title>
        <authorList>
            <person name="Goeker M."/>
        </authorList>
    </citation>
    <scope>NUCLEOTIDE SEQUENCE [LARGE SCALE GENOMIC DNA]</scope>
    <source>
        <strain evidence="2 3">DSM 15730</strain>
    </source>
</reference>
<dbReference type="AlphaFoldDB" id="A0A7V9Z7F9"/>
<evidence type="ECO:0000313" key="3">
    <source>
        <dbReference type="Proteomes" id="UP000523087"/>
    </source>
</evidence>
<dbReference type="Proteomes" id="UP000523087">
    <property type="component" value="Unassembled WGS sequence"/>
</dbReference>
<dbReference type="EMBL" id="JACDUT010000006">
    <property type="protein sequence ID" value="MBA2875338.1"/>
    <property type="molecule type" value="Genomic_DNA"/>
</dbReference>
<proteinExistence type="predicted"/>
<evidence type="ECO:0000256" key="1">
    <source>
        <dbReference type="SAM" id="Phobius"/>
    </source>
</evidence>
<comment type="caution">
    <text evidence="2">The sequence shown here is derived from an EMBL/GenBank/DDBJ whole genome shotgun (WGS) entry which is preliminary data.</text>
</comment>
<dbReference type="Pfam" id="PF26310">
    <property type="entry name" value="YczF"/>
    <property type="match status" value="1"/>
</dbReference>
<keyword evidence="1" id="KW-0472">Membrane</keyword>
<keyword evidence="1" id="KW-1133">Transmembrane helix</keyword>
<evidence type="ECO:0008006" key="4">
    <source>
        <dbReference type="Google" id="ProtNLM"/>
    </source>
</evidence>
<keyword evidence="1" id="KW-0812">Transmembrane</keyword>
<dbReference type="InterPro" id="IPR058725">
    <property type="entry name" value="YczF"/>
</dbReference>
<sequence length="77" mass="8839">MKLLGVSLLIGGLLMGVIIGIDILLMGFKLQQSLHNVINPFRVMETPELFILFSFLLLWVLNVLVTLFRQRQKKKQT</sequence>
<protein>
    <recommendedName>
        <fullName evidence="4">Group-specific protein</fullName>
    </recommendedName>
</protein>
<feature type="transmembrane region" description="Helical" evidence="1">
    <location>
        <begin position="49"/>
        <end position="68"/>
    </location>
</feature>
<evidence type="ECO:0000313" key="2">
    <source>
        <dbReference type="EMBL" id="MBA2875338.1"/>
    </source>
</evidence>
<organism evidence="2 3">
    <name type="scientific">Thermaerobacillus caldiproteolyticus</name>
    <dbReference type="NCBI Taxonomy" id="247480"/>
    <lineage>
        <taxon>Bacteria</taxon>
        <taxon>Bacillati</taxon>
        <taxon>Bacillota</taxon>
        <taxon>Bacilli</taxon>
        <taxon>Bacillales</taxon>
        <taxon>Anoxybacillaceae</taxon>
        <taxon>Thermaerobacillus</taxon>
    </lineage>
</organism>
<dbReference type="RefSeq" id="WP_181556169.1">
    <property type="nucleotide sequence ID" value="NZ_CP064060.1"/>
</dbReference>
<accession>A0A7V9Z7F9</accession>
<keyword evidence="3" id="KW-1185">Reference proteome</keyword>
<gene>
    <name evidence="2" type="ORF">HNR31_002126</name>
</gene>